<evidence type="ECO:0000313" key="2">
    <source>
        <dbReference type="EMBL" id="CAA9522533.1"/>
    </source>
</evidence>
<feature type="compositionally biased region" description="Basic and acidic residues" evidence="1">
    <location>
        <begin position="36"/>
        <end position="63"/>
    </location>
</feature>
<accession>A0A6J4TGI3</accession>
<feature type="compositionally biased region" description="Basic residues" evidence="1">
    <location>
        <begin position="111"/>
        <end position="130"/>
    </location>
</feature>
<feature type="compositionally biased region" description="Basic residues" evidence="1">
    <location>
        <begin position="1"/>
        <end position="22"/>
    </location>
</feature>
<evidence type="ECO:0000256" key="1">
    <source>
        <dbReference type="SAM" id="MobiDB-lite"/>
    </source>
</evidence>
<reference evidence="2" key="1">
    <citation type="submission" date="2020-02" db="EMBL/GenBank/DDBJ databases">
        <authorList>
            <person name="Meier V. D."/>
        </authorList>
    </citation>
    <scope>NUCLEOTIDE SEQUENCE</scope>
    <source>
        <strain evidence="2">AVDCRST_MAG45</strain>
    </source>
</reference>
<feature type="non-terminal residue" evidence="2">
    <location>
        <position position="130"/>
    </location>
</feature>
<protein>
    <submittedName>
        <fullName evidence="2">Uncharacterized protein</fullName>
    </submittedName>
</protein>
<feature type="non-terminal residue" evidence="2">
    <location>
        <position position="1"/>
    </location>
</feature>
<gene>
    <name evidence="2" type="ORF">AVDCRST_MAG45-2594</name>
</gene>
<dbReference type="AlphaFoldDB" id="A0A6J4TGI3"/>
<feature type="region of interest" description="Disordered" evidence="1">
    <location>
        <begin position="1"/>
        <end position="130"/>
    </location>
</feature>
<proteinExistence type="predicted"/>
<organism evidence="2">
    <name type="scientific">uncultured Solirubrobacterales bacterium</name>
    <dbReference type="NCBI Taxonomy" id="768556"/>
    <lineage>
        <taxon>Bacteria</taxon>
        <taxon>Bacillati</taxon>
        <taxon>Actinomycetota</taxon>
        <taxon>Thermoleophilia</taxon>
        <taxon>Solirubrobacterales</taxon>
        <taxon>environmental samples</taxon>
    </lineage>
</organism>
<sequence length="130" mass="15196">ERSQRPRWRARALRYRPRHRLLSGRVLQHGPRRPGKSHDLRGGDRGVSRAPASDRQRPQHGEARIPVPRPRSGRPLVRHRGELAASPRGRRRRLRGSGVHQRTSSRDRLARRAGGARRRRPRRSRHARFL</sequence>
<name>A0A6J4TGI3_9ACTN</name>
<dbReference type="EMBL" id="CADCVU010000222">
    <property type="protein sequence ID" value="CAA9522533.1"/>
    <property type="molecule type" value="Genomic_DNA"/>
</dbReference>